<dbReference type="Gene3D" id="2.160.20.10">
    <property type="entry name" value="Single-stranded right-handed beta-helix, Pectin lyase-like"/>
    <property type="match status" value="1"/>
</dbReference>
<dbReference type="Pfam" id="PF00295">
    <property type="entry name" value="Glyco_hydro_28"/>
    <property type="match status" value="1"/>
</dbReference>
<feature type="signal peptide" evidence="5">
    <location>
        <begin position="1"/>
        <end position="22"/>
    </location>
</feature>
<evidence type="ECO:0000313" key="7">
    <source>
        <dbReference type="Proteomes" id="UP000487221"/>
    </source>
</evidence>
<dbReference type="InterPro" id="IPR000743">
    <property type="entry name" value="Glyco_hydro_28"/>
</dbReference>
<dbReference type="PANTHER" id="PTHR31339">
    <property type="entry name" value="PECTIN LYASE-RELATED"/>
    <property type="match status" value="1"/>
</dbReference>
<evidence type="ECO:0008006" key="8">
    <source>
        <dbReference type="Google" id="ProtNLM"/>
    </source>
</evidence>
<proteinExistence type="inferred from homology"/>
<dbReference type="Proteomes" id="UP000487221">
    <property type="component" value="Unassembled WGS sequence"/>
</dbReference>
<dbReference type="InterPro" id="IPR011050">
    <property type="entry name" value="Pectin_lyase_fold/virulence"/>
</dbReference>
<keyword evidence="3 4" id="KW-0326">Glycosidase</keyword>
<evidence type="ECO:0000256" key="3">
    <source>
        <dbReference type="ARBA" id="ARBA00023295"/>
    </source>
</evidence>
<gene>
    <name evidence="6" type="ORF">GAQ44_00490</name>
</gene>
<feature type="chain" id="PRO_5029446807" description="Glycoside hydrolase family 28 protein" evidence="5">
    <location>
        <begin position="23"/>
        <end position="531"/>
    </location>
</feature>
<evidence type="ECO:0000256" key="5">
    <source>
        <dbReference type="SAM" id="SignalP"/>
    </source>
</evidence>
<evidence type="ECO:0000256" key="2">
    <source>
        <dbReference type="ARBA" id="ARBA00022801"/>
    </source>
</evidence>
<evidence type="ECO:0000256" key="4">
    <source>
        <dbReference type="RuleBase" id="RU361169"/>
    </source>
</evidence>
<name>A0A7J5HER1_BACUN</name>
<dbReference type="SUPFAM" id="SSF51126">
    <property type="entry name" value="Pectin lyase-like"/>
    <property type="match status" value="1"/>
</dbReference>
<comment type="caution">
    <text evidence="6">The sequence shown here is derived from an EMBL/GenBank/DDBJ whole genome shotgun (WGS) entry which is preliminary data.</text>
</comment>
<dbReference type="InterPro" id="IPR012334">
    <property type="entry name" value="Pectin_lyas_fold"/>
</dbReference>
<keyword evidence="2 4" id="KW-0378">Hydrolase</keyword>
<reference evidence="6 7" key="1">
    <citation type="journal article" date="2019" name="Nat. Med.">
        <title>A library of human gut bacterial isolates paired with longitudinal multiomics data enables mechanistic microbiome research.</title>
        <authorList>
            <person name="Poyet M."/>
            <person name="Groussin M."/>
            <person name="Gibbons S.M."/>
            <person name="Avila-Pacheco J."/>
            <person name="Jiang X."/>
            <person name="Kearney S.M."/>
            <person name="Perrotta A.R."/>
            <person name="Berdy B."/>
            <person name="Zhao S."/>
            <person name="Lieberman T.D."/>
            <person name="Swanson P.K."/>
            <person name="Smith M."/>
            <person name="Roesemann S."/>
            <person name="Alexander J.E."/>
            <person name="Rich S.A."/>
            <person name="Livny J."/>
            <person name="Vlamakis H."/>
            <person name="Clish C."/>
            <person name="Bullock K."/>
            <person name="Deik A."/>
            <person name="Scott J."/>
            <person name="Pierce K.A."/>
            <person name="Xavier R.J."/>
            <person name="Alm E.J."/>
        </authorList>
    </citation>
    <scope>NUCLEOTIDE SEQUENCE [LARGE SCALE GENOMIC DNA]</scope>
    <source>
        <strain evidence="6 7">BIOML-A19</strain>
    </source>
</reference>
<dbReference type="GO" id="GO:0005975">
    <property type="term" value="P:carbohydrate metabolic process"/>
    <property type="evidence" value="ECO:0007669"/>
    <property type="project" value="InterPro"/>
</dbReference>
<evidence type="ECO:0000256" key="1">
    <source>
        <dbReference type="ARBA" id="ARBA00008834"/>
    </source>
</evidence>
<dbReference type="GO" id="GO:0004650">
    <property type="term" value="F:polygalacturonase activity"/>
    <property type="evidence" value="ECO:0007669"/>
    <property type="project" value="InterPro"/>
</dbReference>
<comment type="similarity">
    <text evidence="1 4">Belongs to the glycosyl hydrolase 28 family.</text>
</comment>
<protein>
    <recommendedName>
        <fullName evidence="8">Glycoside hydrolase family 28 protein</fullName>
    </recommendedName>
</protein>
<sequence>MLIRKILLAILVISSIPSSIYAGKTKWDVSEYGAIGDGITIDTKAIQTAIDECHKAGGGTVYLTNGCFLSGTITMKSNVTLHIASGAKLLGSQQAEDYRNIQIQDPATSEKYNLGKTLIYGENQENISIIGNGTIDGNGDKLVAGGLIRAHIIHFKACSRIKVENITLRNGSWWIQKYHSCNHLLINGVTVDSKENQNMDLPRYADTPGRNTDGCNIVDSRNVHISNCNIFSGDDGIVLKSFSKSESCSNVTINNCIISTNASGIKIGTETAGAFHDILVNNCVVYDTRLGGIELMVVDGAKMERVIVTNISMSNIKGTAIFVRLANRAREYQDSKQPVIGQLKDVLISNIMGTGIEKYGCTLTGIPQAPLEGIVLNNINLSFVGGNEPLYFENYPDKPVKVLTINDVPEEEKAYPRCDMFGKLPAYGFYIRHAKNIELNGIRLSFKKIEDRPAIIADDVIQLAISNLHAQGTLRTPSLIHLRNVRTGVVRNSICSDEVPIFLHLSGTKTENIQSKDNILKKSTQEIKKEL</sequence>
<dbReference type="InterPro" id="IPR006626">
    <property type="entry name" value="PbH1"/>
</dbReference>
<dbReference type="EMBL" id="WCTY01000001">
    <property type="protein sequence ID" value="KAB4188592.1"/>
    <property type="molecule type" value="Genomic_DNA"/>
</dbReference>
<dbReference type="AlphaFoldDB" id="A0A7J5HER1"/>
<dbReference type="PANTHER" id="PTHR31339:SF9">
    <property type="entry name" value="PLASMIN AND FIBRONECTIN-BINDING PROTEIN A"/>
    <property type="match status" value="1"/>
</dbReference>
<evidence type="ECO:0000313" key="6">
    <source>
        <dbReference type="EMBL" id="KAB4188592.1"/>
    </source>
</evidence>
<keyword evidence="5" id="KW-0732">Signal</keyword>
<dbReference type="RefSeq" id="WP_151874954.1">
    <property type="nucleotide sequence ID" value="NZ_JBCLTF010000003.1"/>
</dbReference>
<dbReference type="InterPro" id="IPR051801">
    <property type="entry name" value="GH28_Enzymes"/>
</dbReference>
<dbReference type="SMART" id="SM00710">
    <property type="entry name" value="PbH1"/>
    <property type="match status" value="5"/>
</dbReference>
<accession>A0A7J5HER1</accession>
<organism evidence="6 7">
    <name type="scientific">Bacteroides uniformis</name>
    <dbReference type="NCBI Taxonomy" id="820"/>
    <lineage>
        <taxon>Bacteria</taxon>
        <taxon>Pseudomonadati</taxon>
        <taxon>Bacteroidota</taxon>
        <taxon>Bacteroidia</taxon>
        <taxon>Bacteroidales</taxon>
        <taxon>Bacteroidaceae</taxon>
        <taxon>Bacteroides</taxon>
    </lineage>
</organism>